<dbReference type="Pfam" id="PF24842">
    <property type="entry name" value="UFD1_N2"/>
    <property type="match status" value="1"/>
</dbReference>
<evidence type="ECO:0000313" key="6">
    <source>
        <dbReference type="Proteomes" id="UP000027138"/>
    </source>
</evidence>
<keyword evidence="6" id="KW-1185">Reference proteome</keyword>
<dbReference type="InterPro" id="IPR004854">
    <property type="entry name" value="Ufd1-like"/>
</dbReference>
<proteinExistence type="inferred from homology"/>
<name>A0A067JKZ6_JATCU</name>
<dbReference type="GO" id="GO:0006511">
    <property type="term" value="P:ubiquitin-dependent protein catabolic process"/>
    <property type="evidence" value="ECO:0007669"/>
    <property type="project" value="InterPro"/>
</dbReference>
<dbReference type="Pfam" id="PF03152">
    <property type="entry name" value="UFD1_N1"/>
    <property type="match status" value="1"/>
</dbReference>
<keyword evidence="2" id="KW-0833">Ubl conjugation pathway</keyword>
<evidence type="ECO:0000256" key="2">
    <source>
        <dbReference type="ARBA" id="ARBA00022786"/>
    </source>
</evidence>
<evidence type="ECO:0000313" key="5">
    <source>
        <dbReference type="EMBL" id="KDP24651.1"/>
    </source>
</evidence>
<feature type="domain" description="Ubiquitin fusion degradation protein UFD1 N-terminal subdomain 2" evidence="4">
    <location>
        <begin position="150"/>
        <end position="224"/>
    </location>
</feature>
<comment type="similarity">
    <text evidence="1">Belongs to the UFD1 family.</text>
</comment>
<reference evidence="5 6" key="1">
    <citation type="journal article" date="2014" name="PLoS ONE">
        <title>Global Analysis of Gene Expression Profiles in Physic Nut (Jatropha curcas L.) Seedlings Exposed to Salt Stress.</title>
        <authorList>
            <person name="Zhang L."/>
            <person name="Zhang C."/>
            <person name="Wu P."/>
            <person name="Chen Y."/>
            <person name="Li M."/>
            <person name="Jiang H."/>
            <person name="Wu G."/>
        </authorList>
    </citation>
    <scope>NUCLEOTIDE SEQUENCE [LARGE SCALE GENOMIC DNA]</scope>
    <source>
        <strain evidence="6">cv. GZQX0401</strain>
        <tissue evidence="5">Young leaves</tissue>
    </source>
</reference>
<dbReference type="AlphaFoldDB" id="A0A067JKZ6"/>
<dbReference type="GO" id="GO:0036503">
    <property type="term" value="P:ERAD pathway"/>
    <property type="evidence" value="ECO:0007669"/>
    <property type="project" value="TreeGrafter"/>
</dbReference>
<gene>
    <name evidence="5" type="ORF">JCGZ_25567</name>
</gene>
<dbReference type="EMBL" id="KK915100">
    <property type="protein sequence ID" value="KDP24651.1"/>
    <property type="molecule type" value="Genomic_DNA"/>
</dbReference>
<sequence length="330" mass="37407">MDSDEECDSIYEYGSDDLEYNSESEVEHNNNDPVVPVPINGENQSNGVEGRIFNRVYFCYPVSYTGKTHLENGNLIIMPSSALDSLLDMEVNHPMMFEIENKVFGRRSHCGVSEFTAEEGRVFLPNWLMQCMELKDGDTIDIRSRNLPHGTYLKLQPHSMDFLALPDPKYVLEECLSNKFFCLTTGETIKINYNSKDFYFNVIETKPPFAISIINTDCELDLACPFDYKEPEKPAVKQEKVVAMADKPAAKQEKVIAMAEKPEFVAFTGLGRRLDGKSSTEQTARTTAVAAAVRKRLDEQTSKTEEVFEAEKSKKEQFQPFTGAMYSLRS</sequence>
<feature type="domain" description="Ubiquitin fusion degradation protein UFD1 N-terminal subdomain 1" evidence="3">
    <location>
        <begin position="53"/>
        <end position="148"/>
    </location>
</feature>
<dbReference type="InterPro" id="IPR042299">
    <property type="entry name" value="Ufd1-like_Nn"/>
</dbReference>
<accession>A0A067JKZ6</accession>
<organism evidence="5 6">
    <name type="scientific">Jatropha curcas</name>
    <name type="common">Barbados nut</name>
    <dbReference type="NCBI Taxonomy" id="180498"/>
    <lineage>
        <taxon>Eukaryota</taxon>
        <taxon>Viridiplantae</taxon>
        <taxon>Streptophyta</taxon>
        <taxon>Embryophyta</taxon>
        <taxon>Tracheophyta</taxon>
        <taxon>Spermatophyta</taxon>
        <taxon>Magnoliopsida</taxon>
        <taxon>eudicotyledons</taxon>
        <taxon>Gunneridae</taxon>
        <taxon>Pentapetalae</taxon>
        <taxon>rosids</taxon>
        <taxon>fabids</taxon>
        <taxon>Malpighiales</taxon>
        <taxon>Euphorbiaceae</taxon>
        <taxon>Crotonoideae</taxon>
        <taxon>Jatropheae</taxon>
        <taxon>Jatropha</taxon>
    </lineage>
</organism>
<protein>
    <submittedName>
        <fullName evidence="5">Uncharacterized protein</fullName>
    </submittedName>
</protein>
<dbReference type="Gene3D" id="2.40.40.50">
    <property type="entry name" value="Ubiquitin fusion degradation protein UFD1, N-terminal domain"/>
    <property type="match status" value="1"/>
</dbReference>
<dbReference type="GO" id="GO:0034098">
    <property type="term" value="C:VCP-NPL4-UFD1 AAA ATPase complex"/>
    <property type="evidence" value="ECO:0007669"/>
    <property type="project" value="TreeGrafter"/>
</dbReference>
<evidence type="ECO:0000259" key="3">
    <source>
        <dbReference type="Pfam" id="PF03152"/>
    </source>
</evidence>
<dbReference type="PANTHER" id="PTHR12555:SF13">
    <property type="entry name" value="UBIQUITIN RECOGNITION FACTOR IN ER-ASSOCIATED DEGRADATION PROTEIN 1"/>
    <property type="match status" value="1"/>
</dbReference>
<dbReference type="OrthoDB" id="422728at2759"/>
<dbReference type="PANTHER" id="PTHR12555">
    <property type="entry name" value="UBIQUITIN FUSION DEGRADATON PROTEIN 1"/>
    <property type="match status" value="1"/>
</dbReference>
<dbReference type="InterPro" id="IPR055418">
    <property type="entry name" value="UFD1_N2"/>
</dbReference>
<dbReference type="InterPro" id="IPR055417">
    <property type="entry name" value="UFD1_N1"/>
</dbReference>
<dbReference type="Gene3D" id="3.10.330.10">
    <property type="match status" value="1"/>
</dbReference>
<dbReference type="Proteomes" id="UP000027138">
    <property type="component" value="Unassembled WGS sequence"/>
</dbReference>
<dbReference type="GO" id="GO:0031593">
    <property type="term" value="F:polyubiquitin modification-dependent protein binding"/>
    <property type="evidence" value="ECO:0007669"/>
    <property type="project" value="TreeGrafter"/>
</dbReference>
<dbReference type="STRING" id="180498.A0A067JKZ6"/>
<evidence type="ECO:0000259" key="4">
    <source>
        <dbReference type="Pfam" id="PF24842"/>
    </source>
</evidence>
<evidence type="ECO:0000256" key="1">
    <source>
        <dbReference type="ARBA" id="ARBA00006043"/>
    </source>
</evidence>